<keyword evidence="2" id="KW-1185">Reference proteome</keyword>
<evidence type="ECO:0000313" key="2">
    <source>
        <dbReference type="Proteomes" id="UP000092445"/>
    </source>
</evidence>
<dbReference type="EnsemblMetazoa" id="GPAI009456-RA">
    <property type="protein sequence ID" value="GPAI009456-PA"/>
    <property type="gene ID" value="GPAI009456"/>
</dbReference>
<organism evidence="1 2">
    <name type="scientific">Glossina pallidipes</name>
    <name type="common">Tsetse fly</name>
    <dbReference type="NCBI Taxonomy" id="7398"/>
    <lineage>
        <taxon>Eukaryota</taxon>
        <taxon>Metazoa</taxon>
        <taxon>Ecdysozoa</taxon>
        <taxon>Arthropoda</taxon>
        <taxon>Hexapoda</taxon>
        <taxon>Insecta</taxon>
        <taxon>Pterygota</taxon>
        <taxon>Neoptera</taxon>
        <taxon>Endopterygota</taxon>
        <taxon>Diptera</taxon>
        <taxon>Brachycera</taxon>
        <taxon>Muscomorpha</taxon>
        <taxon>Hippoboscoidea</taxon>
        <taxon>Glossinidae</taxon>
        <taxon>Glossina</taxon>
    </lineage>
</organism>
<reference evidence="1" key="2">
    <citation type="submission" date="2020-05" db="UniProtKB">
        <authorList>
            <consortium name="EnsemblMetazoa"/>
        </authorList>
    </citation>
    <scope>IDENTIFICATION</scope>
    <source>
        <strain evidence="1">IAEA</strain>
    </source>
</reference>
<dbReference type="Proteomes" id="UP000092445">
    <property type="component" value="Unassembled WGS sequence"/>
</dbReference>
<dbReference type="STRING" id="7398.A0A1A9ZBD9"/>
<dbReference type="InterPro" id="IPR021109">
    <property type="entry name" value="Peptidase_aspartic_dom_sf"/>
</dbReference>
<reference evidence="2" key="1">
    <citation type="submission" date="2014-03" db="EMBL/GenBank/DDBJ databases">
        <authorList>
            <person name="Aksoy S."/>
            <person name="Warren W."/>
            <person name="Wilson R.K."/>
        </authorList>
    </citation>
    <scope>NUCLEOTIDE SEQUENCE [LARGE SCALE GENOMIC DNA]</scope>
    <source>
        <strain evidence="2">IAEA</strain>
    </source>
</reference>
<dbReference type="SUPFAM" id="SSF50630">
    <property type="entry name" value="Acid proteases"/>
    <property type="match status" value="1"/>
</dbReference>
<dbReference type="AlphaFoldDB" id="A0A1A9ZBD9"/>
<protein>
    <recommendedName>
        <fullName evidence="3">Peptidase A2 domain-containing protein</fullName>
    </recommendedName>
</protein>
<proteinExistence type="predicted"/>
<sequence length="397" mass="44438">MSAGSDRDQDCCLNADMSFNAETLNLGEFARNLISADQLCKSVRAGDVFKALHVKLTNISACTVAAALKNSAAVPRAAATAVGPASPADASVATAATAFIVARKWQRQSVATDDVVEVKLHDDFRGVFEWSVVKERRISLFSKTVKHHKLECKTIIHRSHLLQLHAKAERGKWQRTPPTNPTTNSNTNNILDLMFYNNNTQQNTDTSAHNTHNIRTLNFNEHLSTIRKIFARSVKLPLFWSPSTVKHSLYNLAHSSRLKVLSKDITKYEHVLIALPQETILSVLDFIRDLSTANNYNGLKKILSERYFQLLIDSGGDISVLPALTFFNKKNSCDIVLIAANGCSIRTYGQKLLHTHLNFRREFPFIFLIADISKSTIGARFLKKYGLLIDIKNKQFN</sequence>
<evidence type="ECO:0000313" key="1">
    <source>
        <dbReference type="EnsemblMetazoa" id="GPAI009456-PA"/>
    </source>
</evidence>
<evidence type="ECO:0008006" key="3">
    <source>
        <dbReference type="Google" id="ProtNLM"/>
    </source>
</evidence>
<accession>A0A1A9ZBD9</accession>
<name>A0A1A9ZBD9_GLOPL</name>
<dbReference type="VEuPathDB" id="VectorBase:GPAI009456"/>